<evidence type="ECO:0000313" key="2">
    <source>
        <dbReference type="EMBL" id="GAG96396.1"/>
    </source>
</evidence>
<gene>
    <name evidence="2" type="ORF">S01H4_39065</name>
</gene>
<reference evidence="2" key="1">
    <citation type="journal article" date="2014" name="Front. Microbiol.">
        <title>High frequency of phylogenetically diverse reductive dehalogenase-homologous genes in deep subseafloor sedimentary metagenomes.</title>
        <authorList>
            <person name="Kawai M."/>
            <person name="Futagami T."/>
            <person name="Toyoda A."/>
            <person name="Takaki Y."/>
            <person name="Nishi S."/>
            <person name="Hori S."/>
            <person name="Arai W."/>
            <person name="Tsubouchi T."/>
            <person name="Morono Y."/>
            <person name="Uchiyama I."/>
            <person name="Ito T."/>
            <person name="Fujiyama A."/>
            <person name="Inagaki F."/>
            <person name="Takami H."/>
        </authorList>
    </citation>
    <scope>NUCLEOTIDE SEQUENCE</scope>
    <source>
        <strain evidence="2">Expedition CK06-06</strain>
    </source>
</reference>
<dbReference type="GO" id="GO:0012505">
    <property type="term" value="C:endomembrane system"/>
    <property type="evidence" value="ECO:0007669"/>
    <property type="project" value="TreeGrafter"/>
</dbReference>
<proteinExistence type="predicted"/>
<organism evidence="2">
    <name type="scientific">marine sediment metagenome</name>
    <dbReference type="NCBI Taxonomy" id="412755"/>
    <lineage>
        <taxon>unclassified sequences</taxon>
        <taxon>metagenomes</taxon>
        <taxon>ecological metagenomes</taxon>
    </lineage>
</organism>
<accession>X1DJ07</accession>
<sequence length="113" mass="12377">TEESDLVFASALEAARAIRRGEVSSLGLTKTIFECIEKYNATLNAVVTILKDEALNRARAADEAMAKGELWGPLHGVPISIKDTIEIANVRTTAGSPEFATHIPKRARIQRRF</sequence>
<feature type="domain" description="Amidase" evidence="1">
    <location>
        <begin position="28"/>
        <end position="105"/>
    </location>
</feature>
<dbReference type="PANTHER" id="PTHR43372">
    <property type="entry name" value="FATTY-ACID AMIDE HYDROLASE"/>
    <property type="match status" value="1"/>
</dbReference>
<comment type="caution">
    <text evidence="2">The sequence shown here is derived from an EMBL/GenBank/DDBJ whole genome shotgun (WGS) entry which is preliminary data.</text>
</comment>
<feature type="non-terminal residue" evidence="2">
    <location>
        <position position="1"/>
    </location>
</feature>
<dbReference type="InterPro" id="IPR023631">
    <property type="entry name" value="Amidase_dom"/>
</dbReference>
<dbReference type="SUPFAM" id="SSF75304">
    <property type="entry name" value="Amidase signature (AS) enzymes"/>
    <property type="match status" value="1"/>
</dbReference>
<dbReference type="AlphaFoldDB" id="X1DJ07"/>
<protein>
    <recommendedName>
        <fullName evidence="1">Amidase domain-containing protein</fullName>
    </recommendedName>
</protein>
<name>X1DJ07_9ZZZZ</name>
<evidence type="ECO:0000259" key="1">
    <source>
        <dbReference type="Pfam" id="PF01425"/>
    </source>
</evidence>
<dbReference type="Pfam" id="PF01425">
    <property type="entry name" value="Amidase"/>
    <property type="match status" value="1"/>
</dbReference>
<dbReference type="InterPro" id="IPR052739">
    <property type="entry name" value="FAAH2"/>
</dbReference>
<dbReference type="Gene3D" id="3.90.1300.10">
    <property type="entry name" value="Amidase signature (AS) domain"/>
    <property type="match status" value="1"/>
</dbReference>
<dbReference type="PANTHER" id="PTHR43372:SF4">
    <property type="entry name" value="FATTY-ACID AMIDE HYDROLASE 2"/>
    <property type="match status" value="1"/>
</dbReference>
<dbReference type="EMBL" id="BART01021121">
    <property type="protein sequence ID" value="GAG96396.1"/>
    <property type="molecule type" value="Genomic_DNA"/>
</dbReference>
<dbReference type="InterPro" id="IPR036928">
    <property type="entry name" value="AS_sf"/>
</dbReference>